<dbReference type="AlphaFoldDB" id="A0A841DG78"/>
<evidence type="ECO:0000256" key="1">
    <source>
        <dbReference type="ARBA" id="ARBA00003944"/>
    </source>
</evidence>
<feature type="region of interest" description="Disordered" evidence="4">
    <location>
        <begin position="118"/>
        <end position="145"/>
    </location>
</feature>
<evidence type="ECO:0000256" key="4">
    <source>
        <dbReference type="SAM" id="MobiDB-lite"/>
    </source>
</evidence>
<feature type="compositionally biased region" description="Low complexity" evidence="4">
    <location>
        <begin position="185"/>
        <end position="199"/>
    </location>
</feature>
<name>A0A841DG78_PLAVE</name>
<evidence type="ECO:0000313" key="6">
    <source>
        <dbReference type="EMBL" id="MBB5967308.1"/>
    </source>
</evidence>
<dbReference type="CDD" id="cd17470">
    <property type="entry name" value="T3SS_Flik_C"/>
    <property type="match status" value="1"/>
</dbReference>
<proteinExistence type="inferred from homology"/>
<dbReference type="GO" id="GO:0009424">
    <property type="term" value="C:bacterial-type flagellum hook"/>
    <property type="evidence" value="ECO:0007669"/>
    <property type="project" value="InterPro"/>
</dbReference>
<dbReference type="InterPro" id="IPR021136">
    <property type="entry name" value="Flagellar_hook_control-like_C"/>
</dbReference>
<dbReference type="EMBL" id="JACHJJ010000031">
    <property type="protein sequence ID" value="MBB5967308.1"/>
    <property type="molecule type" value="Genomic_DNA"/>
</dbReference>
<dbReference type="GO" id="GO:0044780">
    <property type="term" value="P:bacterial-type flagellum assembly"/>
    <property type="evidence" value="ECO:0007669"/>
    <property type="project" value="InterPro"/>
</dbReference>
<feature type="compositionally biased region" description="Gly residues" evidence="4">
    <location>
        <begin position="20"/>
        <end position="29"/>
    </location>
</feature>
<feature type="region of interest" description="Disordered" evidence="4">
    <location>
        <begin position="1"/>
        <end position="31"/>
    </location>
</feature>
<organism evidence="6 7">
    <name type="scientific">Planomonospora venezuelensis</name>
    <dbReference type="NCBI Taxonomy" id="1999"/>
    <lineage>
        <taxon>Bacteria</taxon>
        <taxon>Bacillati</taxon>
        <taxon>Actinomycetota</taxon>
        <taxon>Actinomycetes</taxon>
        <taxon>Streptosporangiales</taxon>
        <taxon>Streptosporangiaceae</taxon>
        <taxon>Planomonospora</taxon>
    </lineage>
</organism>
<protein>
    <submittedName>
        <fullName evidence="6">Flagellar hook-length control protein FliK</fullName>
    </submittedName>
</protein>
<accession>A0A841DG78</accession>
<feature type="region of interest" description="Disordered" evidence="4">
    <location>
        <begin position="48"/>
        <end position="72"/>
    </location>
</feature>
<dbReference type="PRINTS" id="PR01007">
    <property type="entry name" value="FLGHOOKFLIK"/>
</dbReference>
<evidence type="ECO:0000313" key="7">
    <source>
        <dbReference type="Proteomes" id="UP000562352"/>
    </source>
</evidence>
<dbReference type="Pfam" id="PF02120">
    <property type="entry name" value="Flg_hook"/>
    <property type="match status" value="1"/>
</dbReference>
<feature type="region of interest" description="Disordered" evidence="4">
    <location>
        <begin position="354"/>
        <end position="411"/>
    </location>
</feature>
<dbReference type="InterPro" id="IPR038610">
    <property type="entry name" value="FliK-like_C_sf"/>
</dbReference>
<reference evidence="6 7" key="1">
    <citation type="submission" date="2020-08" db="EMBL/GenBank/DDBJ databases">
        <title>Genomic Encyclopedia of Type Strains, Phase III (KMG-III): the genomes of soil and plant-associated and newly described type strains.</title>
        <authorList>
            <person name="Whitman W."/>
        </authorList>
    </citation>
    <scope>NUCLEOTIDE SEQUENCE [LARGE SCALE GENOMIC DNA]</scope>
    <source>
        <strain evidence="6 7">CECT 3303</strain>
    </source>
</reference>
<feature type="domain" description="Flagellar hook-length control protein-like C-terminal" evidence="5">
    <location>
        <begin position="286"/>
        <end position="361"/>
    </location>
</feature>
<gene>
    <name evidence="6" type="ORF">FHS22_006610</name>
</gene>
<keyword evidence="3" id="KW-1005">Bacterial flagellum biogenesis</keyword>
<comment type="function">
    <text evidence="1">Controls the length of the flagellar hook.</text>
</comment>
<dbReference type="InterPro" id="IPR001635">
    <property type="entry name" value="Flag_hook_Flik"/>
</dbReference>
<dbReference type="Gene3D" id="3.30.750.140">
    <property type="match status" value="1"/>
</dbReference>
<dbReference type="RefSeq" id="WP_184948032.1">
    <property type="nucleotide sequence ID" value="NZ_BAAAWZ010000005.1"/>
</dbReference>
<keyword evidence="6" id="KW-0966">Cell projection</keyword>
<evidence type="ECO:0000259" key="5">
    <source>
        <dbReference type="Pfam" id="PF02120"/>
    </source>
</evidence>
<keyword evidence="7" id="KW-1185">Reference proteome</keyword>
<feature type="compositionally biased region" description="Low complexity" evidence="4">
    <location>
        <begin position="1"/>
        <end position="19"/>
    </location>
</feature>
<keyword evidence="6" id="KW-0282">Flagellum</keyword>
<keyword evidence="6" id="KW-0969">Cilium</keyword>
<comment type="caution">
    <text evidence="6">The sequence shown here is derived from an EMBL/GenBank/DDBJ whole genome shotgun (WGS) entry which is preliminary data.</text>
</comment>
<evidence type="ECO:0000256" key="3">
    <source>
        <dbReference type="ARBA" id="ARBA00022795"/>
    </source>
</evidence>
<dbReference type="Proteomes" id="UP000562352">
    <property type="component" value="Unassembled WGS sequence"/>
</dbReference>
<evidence type="ECO:0000256" key="2">
    <source>
        <dbReference type="ARBA" id="ARBA00009149"/>
    </source>
</evidence>
<comment type="similarity">
    <text evidence="2">Belongs to the FliK family.</text>
</comment>
<feature type="region of interest" description="Disordered" evidence="4">
    <location>
        <begin position="185"/>
        <end position="243"/>
    </location>
</feature>
<sequence length="411" mass="39799">MPSIPLAGSPSPMAAPSGASGEGQTGQNGAGEDFAALLALLAGGGPLPQGVLPGIDTSSAGPAGQAQTAAPAAAAGTFPAQALLAAQTPAQGQLPPVGQDRGAPLFPAQLAGQFQLGIPAGQSPAQGIEGMQAVPAGPPPGAGTTTAADAAALAAFAATADATSANTGTGVDGLTAQSAVSAAPSAAGTAPADAQQPQTMTDQTVTAPAPAAGSGAGTATGGDDSRQPDAKSGPVAEVTGPAAQAVPQSFATTQAAAVERVSTPAPQQPAPPASQVAVHVLPLRLDPDGIQRLTVHLHPADLGPVSVVAELRNGAVHLQLAGTSDAAFEALRSALPDLKQELEDGGFSSATLDLQREAPGGQPGQDRRPLGQQDPAARGNAPAGRTGDVYAAPADEPPPVRPGSRLLNVRL</sequence>